<name>A0ACC0MPP8_RHOML</name>
<proteinExistence type="predicted"/>
<protein>
    <submittedName>
        <fullName evidence="1">Uncharacterized protein</fullName>
    </submittedName>
</protein>
<gene>
    <name evidence="1" type="ORF">RHMOL_Rhmol08G0183900</name>
</gene>
<evidence type="ECO:0000313" key="2">
    <source>
        <dbReference type="Proteomes" id="UP001062846"/>
    </source>
</evidence>
<comment type="caution">
    <text evidence="1">The sequence shown here is derived from an EMBL/GenBank/DDBJ whole genome shotgun (WGS) entry which is preliminary data.</text>
</comment>
<keyword evidence="2" id="KW-1185">Reference proteome</keyword>
<accession>A0ACC0MPP8</accession>
<evidence type="ECO:0000313" key="1">
    <source>
        <dbReference type="EMBL" id="KAI8542992.1"/>
    </source>
</evidence>
<organism evidence="1 2">
    <name type="scientific">Rhododendron molle</name>
    <name type="common">Chinese azalea</name>
    <name type="synonym">Azalea mollis</name>
    <dbReference type="NCBI Taxonomy" id="49168"/>
    <lineage>
        <taxon>Eukaryota</taxon>
        <taxon>Viridiplantae</taxon>
        <taxon>Streptophyta</taxon>
        <taxon>Embryophyta</taxon>
        <taxon>Tracheophyta</taxon>
        <taxon>Spermatophyta</taxon>
        <taxon>Magnoliopsida</taxon>
        <taxon>eudicotyledons</taxon>
        <taxon>Gunneridae</taxon>
        <taxon>Pentapetalae</taxon>
        <taxon>asterids</taxon>
        <taxon>Ericales</taxon>
        <taxon>Ericaceae</taxon>
        <taxon>Ericoideae</taxon>
        <taxon>Rhodoreae</taxon>
        <taxon>Rhododendron</taxon>
    </lineage>
</organism>
<reference evidence="1" key="1">
    <citation type="submission" date="2022-02" db="EMBL/GenBank/DDBJ databases">
        <title>Plant Genome Project.</title>
        <authorList>
            <person name="Zhang R.-G."/>
        </authorList>
    </citation>
    <scope>NUCLEOTIDE SEQUENCE</scope>
    <source>
        <strain evidence="1">AT1</strain>
    </source>
</reference>
<dbReference type="Proteomes" id="UP001062846">
    <property type="component" value="Chromosome 8"/>
</dbReference>
<sequence>MVEHDNGGGGREVVDRPEDAEGPMEVEIEDQTVATVAMGQGVMIEGSGDGRGDREQEVGGEVVQRTPESEPRVSKEVRAVGPSAEPMASGTMARASIVVDGSSGSAEGNGASGGDIRPTASPPKDSARGKGVVTGEEETTEVPVEHRKEDVLFWPAEGSSSHRPVTKHYIAEFLSDEALVRLLEENPALGSQS</sequence>
<dbReference type="EMBL" id="CM046395">
    <property type="protein sequence ID" value="KAI8542992.1"/>
    <property type="molecule type" value="Genomic_DNA"/>
</dbReference>